<evidence type="ECO:0000313" key="3">
    <source>
        <dbReference type="Proteomes" id="UP000638648"/>
    </source>
</evidence>
<dbReference type="Proteomes" id="UP000638648">
    <property type="component" value="Unassembled WGS sequence"/>
</dbReference>
<keyword evidence="3" id="KW-1185">Reference proteome</keyword>
<protein>
    <recommendedName>
        <fullName evidence="4">DUF4194 domain-containing protein</fullName>
    </recommendedName>
</protein>
<evidence type="ECO:0000313" key="2">
    <source>
        <dbReference type="EMBL" id="MBE1609944.1"/>
    </source>
</evidence>
<evidence type="ECO:0000256" key="1">
    <source>
        <dbReference type="SAM" id="MobiDB-lite"/>
    </source>
</evidence>
<dbReference type="RefSeq" id="WP_192753414.1">
    <property type="nucleotide sequence ID" value="NZ_BAABJL010000243.1"/>
</dbReference>
<feature type="region of interest" description="Disordered" evidence="1">
    <location>
        <begin position="1"/>
        <end position="39"/>
    </location>
</feature>
<proteinExistence type="predicted"/>
<feature type="compositionally biased region" description="Acidic residues" evidence="1">
    <location>
        <begin position="250"/>
        <end position="262"/>
    </location>
</feature>
<reference evidence="2" key="1">
    <citation type="submission" date="2020-10" db="EMBL/GenBank/DDBJ databases">
        <title>Sequencing the genomes of 1000 actinobacteria strains.</title>
        <authorList>
            <person name="Klenk H.-P."/>
        </authorList>
    </citation>
    <scope>NUCLEOTIDE SEQUENCE</scope>
    <source>
        <strain evidence="2">DSM 45354</strain>
    </source>
</reference>
<feature type="compositionally biased region" description="Basic and acidic residues" evidence="1">
    <location>
        <begin position="269"/>
        <end position="278"/>
    </location>
</feature>
<dbReference type="InterPro" id="IPR025449">
    <property type="entry name" value="JetB"/>
</dbReference>
<organism evidence="2 3">
    <name type="scientific">Actinopolymorpha pittospori</name>
    <dbReference type="NCBI Taxonomy" id="648752"/>
    <lineage>
        <taxon>Bacteria</taxon>
        <taxon>Bacillati</taxon>
        <taxon>Actinomycetota</taxon>
        <taxon>Actinomycetes</taxon>
        <taxon>Propionibacteriales</taxon>
        <taxon>Actinopolymorphaceae</taxon>
        <taxon>Actinopolymorpha</taxon>
    </lineage>
</organism>
<name>A0A927N0U5_9ACTN</name>
<dbReference type="AlphaFoldDB" id="A0A927N0U5"/>
<accession>A0A927N0U5</accession>
<feature type="compositionally biased region" description="Acidic residues" evidence="1">
    <location>
        <begin position="280"/>
        <end position="289"/>
    </location>
</feature>
<evidence type="ECO:0008006" key="4">
    <source>
        <dbReference type="Google" id="ProtNLM"/>
    </source>
</evidence>
<feature type="region of interest" description="Disordered" evidence="1">
    <location>
        <begin position="243"/>
        <end position="289"/>
    </location>
</feature>
<dbReference type="EMBL" id="JADBEM010000001">
    <property type="protein sequence ID" value="MBE1609944.1"/>
    <property type="molecule type" value="Genomic_DNA"/>
</dbReference>
<gene>
    <name evidence="2" type="ORF">HEB94_006792</name>
</gene>
<comment type="caution">
    <text evidence="2">The sequence shown here is derived from an EMBL/GenBank/DDBJ whole genome shotgun (WGS) entry which is preliminary data.</text>
</comment>
<dbReference type="Pfam" id="PF13835">
    <property type="entry name" value="DUF4194"/>
    <property type="match status" value="1"/>
</dbReference>
<sequence>MSDSALDDYTTDRDSYLAAEPDGDLDFRGVSGPGDAEDTDEFGDALGIAPDTFALWNGDQGSLDPKQRDTLVALLKKSFISSDDKVAWRTLMRDPGPIVTSLNNLYFILVVDERAEVAYATPARNADNPFKTLVRDAPNNREETLLLIYLRERHRAETASGQPVVYAEVKAMLDYVERFRPASATDISGNEKRVHSAIAGLVTAGLLVKTSDTDRYRVHRAIEALLPLNTLNQLVEAFHAHNSGQHQANGEEDGPDTPDSPDEAPAAQGHDELHRVTDSSELDEDGEVA</sequence>